<evidence type="ECO:0000313" key="7">
    <source>
        <dbReference type="EMBL" id="RNJ50522.1"/>
    </source>
</evidence>
<gene>
    <name evidence="7" type="ORF">D1O30_13960</name>
</gene>
<dbReference type="GO" id="GO:0005886">
    <property type="term" value="C:plasma membrane"/>
    <property type="evidence" value="ECO:0007669"/>
    <property type="project" value="TreeGrafter"/>
</dbReference>
<dbReference type="InterPro" id="IPR014756">
    <property type="entry name" value="Ig_E-set"/>
</dbReference>
<dbReference type="InterPro" id="IPR014755">
    <property type="entry name" value="Cu-Rt/internalin_Ig-like"/>
</dbReference>
<feature type="domain" description="CopC" evidence="6">
    <location>
        <begin position="48"/>
        <end position="142"/>
    </location>
</feature>
<organism evidence="7 8">
    <name type="scientific">Methylocystis hirsuta</name>
    <dbReference type="NCBI Taxonomy" id="369798"/>
    <lineage>
        <taxon>Bacteria</taxon>
        <taxon>Pseudomonadati</taxon>
        <taxon>Pseudomonadota</taxon>
        <taxon>Alphaproteobacteria</taxon>
        <taxon>Hyphomicrobiales</taxon>
        <taxon>Methylocystaceae</taxon>
        <taxon>Methylocystis</taxon>
    </lineage>
</organism>
<comment type="caution">
    <text evidence="7">The sequence shown here is derived from an EMBL/GenBank/DDBJ whole genome shotgun (WGS) entry which is preliminary data.</text>
</comment>
<dbReference type="InterPro" id="IPR032694">
    <property type="entry name" value="CopC/D"/>
</dbReference>
<dbReference type="Proteomes" id="UP000268623">
    <property type="component" value="Unassembled WGS sequence"/>
</dbReference>
<dbReference type="Pfam" id="PF04234">
    <property type="entry name" value="CopC"/>
    <property type="match status" value="1"/>
</dbReference>
<evidence type="ECO:0000256" key="5">
    <source>
        <dbReference type="SAM" id="Phobius"/>
    </source>
</evidence>
<keyword evidence="4" id="KW-0186">Copper</keyword>
<dbReference type="GO" id="GO:0006825">
    <property type="term" value="P:copper ion transport"/>
    <property type="evidence" value="ECO:0007669"/>
    <property type="project" value="InterPro"/>
</dbReference>
<dbReference type="InterPro" id="IPR007348">
    <property type="entry name" value="CopC_dom"/>
</dbReference>
<feature type="transmembrane region" description="Helical" evidence="5">
    <location>
        <begin position="21"/>
        <end position="41"/>
    </location>
</feature>
<dbReference type="GO" id="GO:0005507">
    <property type="term" value="F:copper ion binding"/>
    <property type="evidence" value="ECO:0007669"/>
    <property type="project" value="InterPro"/>
</dbReference>
<keyword evidence="3" id="KW-0732">Signal</keyword>
<dbReference type="RefSeq" id="WP_123176448.1">
    <property type="nucleotide sequence ID" value="NZ_QWDD01000001.1"/>
</dbReference>
<dbReference type="EMBL" id="QWDD01000001">
    <property type="protein sequence ID" value="RNJ50522.1"/>
    <property type="molecule type" value="Genomic_DNA"/>
</dbReference>
<evidence type="ECO:0000256" key="3">
    <source>
        <dbReference type="ARBA" id="ARBA00022729"/>
    </source>
</evidence>
<keyword evidence="5" id="KW-0472">Membrane</keyword>
<keyword evidence="2" id="KW-0479">Metal-binding</keyword>
<proteinExistence type="predicted"/>
<evidence type="ECO:0000256" key="4">
    <source>
        <dbReference type="ARBA" id="ARBA00023008"/>
    </source>
</evidence>
<keyword evidence="5" id="KW-1133">Transmembrane helix</keyword>
<accession>A0A3M9XRX8</accession>
<dbReference type="PANTHER" id="PTHR34820:SF4">
    <property type="entry name" value="INNER MEMBRANE PROTEIN YEBZ"/>
    <property type="match status" value="1"/>
</dbReference>
<dbReference type="OrthoDB" id="9796814at2"/>
<name>A0A3M9XRX8_9HYPH</name>
<dbReference type="Gene3D" id="2.60.40.1220">
    <property type="match status" value="1"/>
</dbReference>
<evidence type="ECO:0000256" key="2">
    <source>
        <dbReference type="ARBA" id="ARBA00022723"/>
    </source>
</evidence>
<comment type="subcellular location">
    <subcellularLocation>
        <location evidence="1">Cell envelope</location>
    </subcellularLocation>
</comment>
<evidence type="ECO:0000256" key="1">
    <source>
        <dbReference type="ARBA" id="ARBA00004196"/>
    </source>
</evidence>
<keyword evidence="5" id="KW-0812">Transmembrane</keyword>
<sequence length="145" mass="15200">MTNDAMTNADRTSPARVRRQAGFGFSAAAGACAIVIAAAFGTNSALAHSFLVDATPSSKEHVAAPPKTIKLRFGGGVEPPYSKITIETPDGKVLAQGNSAVPDKPRELSANAPELAPGKYIVRYRVLSTDGHIVEGNYEFTVDAK</sequence>
<keyword evidence="8" id="KW-1185">Reference proteome</keyword>
<dbReference type="PANTHER" id="PTHR34820">
    <property type="entry name" value="INNER MEMBRANE PROTEIN YEBZ"/>
    <property type="match status" value="1"/>
</dbReference>
<evidence type="ECO:0000313" key="8">
    <source>
        <dbReference type="Proteomes" id="UP000268623"/>
    </source>
</evidence>
<dbReference type="SUPFAM" id="SSF81296">
    <property type="entry name" value="E set domains"/>
    <property type="match status" value="1"/>
</dbReference>
<dbReference type="GO" id="GO:0046688">
    <property type="term" value="P:response to copper ion"/>
    <property type="evidence" value="ECO:0007669"/>
    <property type="project" value="InterPro"/>
</dbReference>
<evidence type="ECO:0000259" key="6">
    <source>
        <dbReference type="Pfam" id="PF04234"/>
    </source>
</evidence>
<dbReference type="AlphaFoldDB" id="A0A3M9XRX8"/>
<dbReference type="GO" id="GO:0030313">
    <property type="term" value="C:cell envelope"/>
    <property type="evidence" value="ECO:0007669"/>
    <property type="project" value="UniProtKB-SubCell"/>
</dbReference>
<reference evidence="7 8" key="1">
    <citation type="submission" date="2018-08" db="EMBL/GenBank/DDBJ databases">
        <title>Genome sequence of Methylocystis hirsuta CSC1, a methanotroph able to accumulate PHAs.</title>
        <authorList>
            <person name="Bordel S."/>
            <person name="Rodriguez E."/>
            <person name="Gancedo J."/>
            <person name="Munoz R."/>
        </authorList>
    </citation>
    <scope>NUCLEOTIDE SEQUENCE [LARGE SCALE GENOMIC DNA]</scope>
    <source>
        <strain evidence="7 8">CSC1</strain>
    </source>
</reference>
<dbReference type="GO" id="GO:0042597">
    <property type="term" value="C:periplasmic space"/>
    <property type="evidence" value="ECO:0007669"/>
    <property type="project" value="InterPro"/>
</dbReference>
<protein>
    <submittedName>
        <fullName evidence="7">Copper resistance protein CopC</fullName>
    </submittedName>
</protein>